<feature type="region of interest" description="Disordered" evidence="1">
    <location>
        <begin position="1"/>
        <end position="20"/>
    </location>
</feature>
<reference evidence="2 3" key="2">
    <citation type="journal article" date="2019" name="G3 (Bethesda)">
        <title>Hybrid Assembly of the Genome of the Entomopathogenic Nematode Steinernema carpocapsae Identifies the X-Chromosome.</title>
        <authorList>
            <person name="Serra L."/>
            <person name="Macchietto M."/>
            <person name="Macias-Munoz A."/>
            <person name="McGill C.J."/>
            <person name="Rodriguez I.M."/>
            <person name="Rodriguez B."/>
            <person name="Murad R."/>
            <person name="Mortazavi A."/>
        </authorList>
    </citation>
    <scope>NUCLEOTIDE SEQUENCE [LARGE SCALE GENOMIC DNA]</scope>
    <source>
        <strain evidence="2 3">ALL</strain>
    </source>
</reference>
<evidence type="ECO:0000256" key="1">
    <source>
        <dbReference type="SAM" id="MobiDB-lite"/>
    </source>
</evidence>
<dbReference type="OrthoDB" id="8171816at2759"/>
<sequence>MAYPNRNLGGGGPPSNFNGANIFDDDPDFASYVMSVSNVPFSSAPNMFMSEFQNDPFANQSGLMPDQGAPGRNGFNFNPNAATFVPSFVRQDQPQHQGFPGGSQMGDQALNRNPMRHSNAPGQPVPNAWGMPRQGQQQVGYSNRMNQQPAPAPRRNIYGPQYSQATMDNNYHPDYQMQQQLFQQMQQYGGQPNAIGIDPAENFSLDENDALFQQMEAAGLAIHEPMNLPISPQTLNRVNNSQFADTLHEMVVGLEQICQPVQLDEQCHDWGIAIKGCVQKISDIIDRQQEHERQYPQSMNPNADSAAVARRRKDEIVSITCDILLDAMLYTNKTAKRLGECAGNMTIYLFGLRSSFLKHLSNLKLPESCEVKDLVDFLLFTTVVLRKVYDVNINHEELATQVLKIIAVLIERKPTTDNIIKACIKTFKEVGVILDTFPRVIPIVDVTLTKVYAYAVGSPQVSAAVRQEMHHIVDVRERGWPEMERCRFASDDDASSFLTEDEQQFLDTQLPNEQDDVQEEYEKFLTASRDTALGVVNNCLEEGLDDLKLEDSGMKPSKSSTSQDSQKQEKGGPES</sequence>
<dbReference type="AlphaFoldDB" id="A0A4U8UNN2"/>
<feature type="compositionally biased region" description="Low complexity" evidence="1">
    <location>
        <begin position="555"/>
        <end position="565"/>
    </location>
</feature>
<name>A0A4U8UNN2_STECR</name>
<comment type="caution">
    <text evidence="2">The sequence shown here is derived from an EMBL/GenBank/DDBJ whole genome shotgun (WGS) entry which is preliminary data.</text>
</comment>
<feature type="region of interest" description="Disordered" evidence="1">
    <location>
        <begin position="547"/>
        <end position="575"/>
    </location>
</feature>
<protein>
    <recommendedName>
        <fullName evidence="4">MIF4G domain-containing protein</fullName>
    </recommendedName>
</protein>
<dbReference type="Proteomes" id="UP000298663">
    <property type="component" value="Unassembled WGS sequence"/>
</dbReference>
<feature type="compositionally biased region" description="Basic and acidic residues" evidence="1">
    <location>
        <begin position="566"/>
        <end position="575"/>
    </location>
</feature>
<gene>
    <name evidence="2" type="ORF">L596_002270</name>
</gene>
<evidence type="ECO:0008006" key="4">
    <source>
        <dbReference type="Google" id="ProtNLM"/>
    </source>
</evidence>
<proteinExistence type="predicted"/>
<organism evidence="2 3">
    <name type="scientific">Steinernema carpocapsae</name>
    <name type="common">Entomopathogenic nematode</name>
    <dbReference type="NCBI Taxonomy" id="34508"/>
    <lineage>
        <taxon>Eukaryota</taxon>
        <taxon>Metazoa</taxon>
        <taxon>Ecdysozoa</taxon>
        <taxon>Nematoda</taxon>
        <taxon>Chromadorea</taxon>
        <taxon>Rhabditida</taxon>
        <taxon>Tylenchina</taxon>
        <taxon>Panagrolaimomorpha</taxon>
        <taxon>Strongyloidoidea</taxon>
        <taxon>Steinernematidae</taxon>
        <taxon>Steinernema</taxon>
    </lineage>
</organism>
<dbReference type="EMBL" id="AZBU02000001">
    <property type="protein sequence ID" value="TMS34740.1"/>
    <property type="molecule type" value="Genomic_DNA"/>
</dbReference>
<evidence type="ECO:0000313" key="2">
    <source>
        <dbReference type="EMBL" id="TMS34740.1"/>
    </source>
</evidence>
<keyword evidence="3" id="KW-1185">Reference proteome</keyword>
<reference evidence="2 3" key="1">
    <citation type="journal article" date="2015" name="Genome Biol.">
        <title>Comparative genomics of Steinernema reveals deeply conserved gene regulatory networks.</title>
        <authorList>
            <person name="Dillman A.R."/>
            <person name="Macchietto M."/>
            <person name="Porter C.F."/>
            <person name="Rogers A."/>
            <person name="Williams B."/>
            <person name="Antoshechkin I."/>
            <person name="Lee M.M."/>
            <person name="Goodwin Z."/>
            <person name="Lu X."/>
            <person name="Lewis E.E."/>
            <person name="Goodrich-Blair H."/>
            <person name="Stock S.P."/>
            <person name="Adams B.J."/>
            <person name="Sternberg P.W."/>
            <person name="Mortazavi A."/>
        </authorList>
    </citation>
    <scope>NUCLEOTIDE SEQUENCE [LARGE SCALE GENOMIC DNA]</scope>
    <source>
        <strain evidence="2 3">ALL</strain>
    </source>
</reference>
<accession>A0A4U8UNN2</accession>
<evidence type="ECO:0000313" key="3">
    <source>
        <dbReference type="Proteomes" id="UP000298663"/>
    </source>
</evidence>